<dbReference type="GO" id="GO:0016787">
    <property type="term" value="F:hydrolase activity"/>
    <property type="evidence" value="ECO:0007669"/>
    <property type="project" value="UniProtKB-KW"/>
</dbReference>
<gene>
    <name evidence="5" type="ORF">L207DRAFT_594202</name>
</gene>
<dbReference type="STRING" id="1149755.A0A2J6SB97"/>
<evidence type="ECO:0000259" key="4">
    <source>
        <dbReference type="Pfam" id="PF04909"/>
    </source>
</evidence>
<comment type="similarity">
    <text evidence="3">Belongs to the metallo-dependent hydrolases superfamily.</text>
</comment>
<evidence type="ECO:0000313" key="5">
    <source>
        <dbReference type="EMBL" id="PMD48039.1"/>
    </source>
</evidence>
<protein>
    <submittedName>
        <fullName evidence="5">Putative metal-dependent hydrolase</fullName>
    </submittedName>
</protein>
<keyword evidence="1 3" id="KW-0210">Decarboxylase</keyword>
<dbReference type="EMBL" id="KZ613937">
    <property type="protein sequence ID" value="PMD48039.1"/>
    <property type="molecule type" value="Genomic_DNA"/>
</dbReference>
<evidence type="ECO:0000256" key="3">
    <source>
        <dbReference type="RuleBase" id="RU366045"/>
    </source>
</evidence>
<dbReference type="PANTHER" id="PTHR21240">
    <property type="entry name" value="2-AMINO-3-CARBOXYLMUCONATE-6-SEMIALDEHYDE DECARBOXYLASE"/>
    <property type="match status" value="1"/>
</dbReference>
<dbReference type="PANTHER" id="PTHR21240:SF30">
    <property type="entry name" value="AMIDOHYDROLASE-RELATED DOMAIN-CONTAINING PROTEIN-RELATED"/>
    <property type="match status" value="1"/>
</dbReference>
<reference evidence="5 6" key="1">
    <citation type="submission" date="2016-04" db="EMBL/GenBank/DDBJ databases">
        <title>A degradative enzymes factory behind the ericoid mycorrhizal symbiosis.</title>
        <authorList>
            <consortium name="DOE Joint Genome Institute"/>
            <person name="Martino E."/>
            <person name="Morin E."/>
            <person name="Grelet G."/>
            <person name="Kuo A."/>
            <person name="Kohler A."/>
            <person name="Daghino S."/>
            <person name="Barry K."/>
            <person name="Choi C."/>
            <person name="Cichocki N."/>
            <person name="Clum A."/>
            <person name="Copeland A."/>
            <person name="Hainaut M."/>
            <person name="Haridas S."/>
            <person name="Labutti K."/>
            <person name="Lindquist E."/>
            <person name="Lipzen A."/>
            <person name="Khouja H.-R."/>
            <person name="Murat C."/>
            <person name="Ohm R."/>
            <person name="Olson A."/>
            <person name="Spatafora J."/>
            <person name="Veneault-Fourrey C."/>
            <person name="Henrissat B."/>
            <person name="Grigoriev I."/>
            <person name="Martin F."/>
            <person name="Perotto S."/>
        </authorList>
    </citation>
    <scope>NUCLEOTIDE SEQUENCE [LARGE SCALE GENOMIC DNA]</scope>
    <source>
        <strain evidence="5 6">F</strain>
    </source>
</reference>
<keyword evidence="2 3" id="KW-0456">Lyase</keyword>
<evidence type="ECO:0000313" key="6">
    <source>
        <dbReference type="Proteomes" id="UP000235786"/>
    </source>
</evidence>
<dbReference type="GO" id="GO:0005829">
    <property type="term" value="C:cytosol"/>
    <property type="evidence" value="ECO:0007669"/>
    <property type="project" value="TreeGrafter"/>
</dbReference>
<dbReference type="Pfam" id="PF04909">
    <property type="entry name" value="Amidohydro_2"/>
    <property type="match status" value="1"/>
</dbReference>
<sequence>MSGEIFPPATNRPTFSANRWKQPQKIALEEAITTSVFNSTTTLPPVRGGAELPYVNTDYVTDVKNRLSNVELRVQAMDEAGIALTVVSLTMPGIEGIFDPATAVETARKVNDETHKLYCTGKYADRFRAFGCVAMQDPKAAAVEAERCIKELGFVGILINGYSQIGDSETVQYLDEPQCEPFWAKLEELDVPLYLHPRIPTLGQMRVYRGYEFLAGSPWGFGVETATHSIRLMVSGLFDRHPKLKVILGHCGEGLPFSLARIDHRMRHFQPQHYQCKLRMQQYWDRNFWITTAGVTSDQSFTDTLRSCGEDRLMWSVDYPYEDYDETGKWFEQLEMSENTRSKIGWENARRVLRLD</sequence>
<dbReference type="SUPFAM" id="SSF51556">
    <property type="entry name" value="Metallo-dependent hydrolases"/>
    <property type="match status" value="1"/>
</dbReference>
<accession>A0A2J6SB97</accession>
<dbReference type="GO" id="GO:0019748">
    <property type="term" value="P:secondary metabolic process"/>
    <property type="evidence" value="ECO:0007669"/>
    <property type="project" value="TreeGrafter"/>
</dbReference>
<name>A0A2J6SB97_HYAVF</name>
<dbReference type="AlphaFoldDB" id="A0A2J6SB97"/>
<dbReference type="Proteomes" id="UP000235786">
    <property type="component" value="Unassembled WGS sequence"/>
</dbReference>
<dbReference type="InterPro" id="IPR032465">
    <property type="entry name" value="ACMSD"/>
</dbReference>
<dbReference type="GO" id="GO:0016831">
    <property type="term" value="F:carboxy-lyase activity"/>
    <property type="evidence" value="ECO:0007669"/>
    <property type="project" value="UniProtKB-KW"/>
</dbReference>
<dbReference type="InterPro" id="IPR006680">
    <property type="entry name" value="Amidohydro-rel"/>
</dbReference>
<keyword evidence="5" id="KW-0378">Hydrolase</keyword>
<evidence type="ECO:0000256" key="1">
    <source>
        <dbReference type="ARBA" id="ARBA00022793"/>
    </source>
</evidence>
<dbReference type="OrthoDB" id="1879366at2759"/>
<feature type="domain" description="Amidohydrolase-related" evidence="4">
    <location>
        <begin position="79"/>
        <end position="355"/>
    </location>
</feature>
<evidence type="ECO:0000256" key="2">
    <source>
        <dbReference type="ARBA" id="ARBA00023239"/>
    </source>
</evidence>
<dbReference type="Gene3D" id="3.20.20.140">
    <property type="entry name" value="Metal-dependent hydrolases"/>
    <property type="match status" value="1"/>
</dbReference>
<proteinExistence type="inferred from homology"/>
<dbReference type="InterPro" id="IPR032466">
    <property type="entry name" value="Metal_Hydrolase"/>
</dbReference>
<organism evidence="5 6">
    <name type="scientific">Hyaloscypha variabilis (strain UAMH 11265 / GT02V1 / F)</name>
    <name type="common">Meliniomyces variabilis</name>
    <dbReference type="NCBI Taxonomy" id="1149755"/>
    <lineage>
        <taxon>Eukaryota</taxon>
        <taxon>Fungi</taxon>
        <taxon>Dikarya</taxon>
        <taxon>Ascomycota</taxon>
        <taxon>Pezizomycotina</taxon>
        <taxon>Leotiomycetes</taxon>
        <taxon>Helotiales</taxon>
        <taxon>Hyaloscyphaceae</taxon>
        <taxon>Hyaloscypha</taxon>
        <taxon>Hyaloscypha variabilis</taxon>
    </lineage>
</organism>
<keyword evidence="6" id="KW-1185">Reference proteome</keyword>